<accession>A0A343TG13</accession>
<keyword evidence="3" id="KW-1185">Reference proteome</keyword>
<dbReference type="KEGG" id="hdf:AArcSl_0382"/>
<evidence type="ECO:0000313" key="2">
    <source>
        <dbReference type="EMBL" id="AUX08035.1"/>
    </source>
</evidence>
<dbReference type="EMBL" id="CP025066">
    <property type="protein sequence ID" value="AUX08035.1"/>
    <property type="molecule type" value="Genomic_DNA"/>
</dbReference>
<evidence type="ECO:0000256" key="1">
    <source>
        <dbReference type="SAM" id="MobiDB-lite"/>
    </source>
</evidence>
<dbReference type="GeneID" id="37876717"/>
<reference evidence="3" key="1">
    <citation type="submission" date="2017-11" db="EMBL/GenBank/DDBJ databases">
        <title>Phenotypic and genomic properties of facultatively anaerobic sulfur-reducing natronoarchaea from hypersaline soda lakes.</title>
        <authorList>
            <person name="Sorokin D.Y."/>
            <person name="Kublanov I.V."/>
            <person name="Roman P."/>
            <person name="Sinninghe Damste J.S."/>
            <person name="Golyshin P.N."/>
            <person name="Rojo D."/>
            <person name="Ciordia S."/>
            <person name="Mena M.D.C."/>
            <person name="Ferrer M."/>
            <person name="Messina E."/>
            <person name="Smedile F."/>
            <person name="La Spada G."/>
            <person name="La Cono V."/>
            <person name="Yakimov M.M."/>
        </authorList>
    </citation>
    <scope>NUCLEOTIDE SEQUENCE [LARGE SCALE GENOMIC DNA]</scope>
    <source>
        <strain evidence="3">AArc-Sl</strain>
    </source>
</reference>
<proteinExistence type="predicted"/>
<name>A0A343TG13_9EURY</name>
<feature type="compositionally biased region" description="Acidic residues" evidence="1">
    <location>
        <begin position="56"/>
        <end position="65"/>
    </location>
</feature>
<feature type="region of interest" description="Disordered" evidence="1">
    <location>
        <begin position="50"/>
        <end position="77"/>
    </location>
</feature>
<organism evidence="2 3">
    <name type="scientific">Halalkaliarchaeum desulfuricum</name>
    <dbReference type="NCBI Taxonomy" id="2055893"/>
    <lineage>
        <taxon>Archaea</taxon>
        <taxon>Methanobacteriati</taxon>
        <taxon>Methanobacteriota</taxon>
        <taxon>Stenosarchaea group</taxon>
        <taxon>Halobacteria</taxon>
        <taxon>Halobacteriales</taxon>
        <taxon>Haloferacaceae</taxon>
        <taxon>Halalkaliarchaeum</taxon>
    </lineage>
</organism>
<sequence length="410" mass="45657">MNSESGAVPEADTETEDERSRDGVSMSRSRRAVVAGGGAAALTALAGCTGLLGTADDGETEEENAPEPPWTTEELSEVVGDDPDFTIYAAAGTRDAWTQLVEVVNDEFGTSLDPDLYVSDGGDVAQRVIQERQADRDQADIISQGTALYDQIHEEDMEAGDYYELGIDENFWFSEALPDEMTEPWYVSALNGGPSTCMAINADIFEERGLDYPDTWNDLLDEQYEGLETCFPSYVVPSRIGWIVRHHAEQLGMDDEEWLHEMMDHLDFKGVESHTRGAREVGQGNIPFMFYNFPWTVRQVIDDLPVEIHYPDDIQALMSSGHLAINSEAPNPWAARFLLSAAVEVPVQRRILEDVDLFAPSRLDVDYSDLDVDPYYEELLNADVSLVTFEDEGEFTAVGERVIANVIEDR</sequence>
<protein>
    <submittedName>
        <fullName evidence="2">Sugar ABC transporter substrate-binding protein</fullName>
    </submittedName>
</protein>
<dbReference type="AlphaFoldDB" id="A0A343TG13"/>
<evidence type="ECO:0000313" key="3">
    <source>
        <dbReference type="Proteomes" id="UP000263012"/>
    </source>
</evidence>
<dbReference type="Gene3D" id="3.40.190.10">
    <property type="entry name" value="Periplasmic binding protein-like II"/>
    <property type="match status" value="2"/>
</dbReference>
<dbReference type="RefSeq" id="WP_119814212.1">
    <property type="nucleotide sequence ID" value="NZ_CP025066.1"/>
</dbReference>
<dbReference type="OrthoDB" id="346175at2157"/>
<dbReference type="SUPFAM" id="SSF53850">
    <property type="entry name" value="Periplasmic binding protein-like II"/>
    <property type="match status" value="1"/>
</dbReference>
<dbReference type="Proteomes" id="UP000263012">
    <property type="component" value="Chromosome"/>
</dbReference>
<gene>
    <name evidence="2" type="ORF">AArcSl_0382</name>
</gene>
<feature type="region of interest" description="Disordered" evidence="1">
    <location>
        <begin position="1"/>
        <end position="32"/>
    </location>
</feature>